<feature type="compositionally biased region" description="Polar residues" evidence="1">
    <location>
        <begin position="1"/>
        <end position="31"/>
    </location>
</feature>
<name>A0A6N8FCD1_9GAMM</name>
<reference evidence="2 3" key="1">
    <citation type="submission" date="2019-11" db="EMBL/GenBank/DDBJ databases">
        <title>P. haliotis isolates from Z. marina roots.</title>
        <authorList>
            <person name="Cohen M."/>
            <person name="Jospin G."/>
            <person name="Eisen J.A."/>
            <person name="Coil D.A."/>
        </authorList>
    </citation>
    <scope>NUCLEOTIDE SEQUENCE [LARGE SCALE GENOMIC DNA]</scope>
    <source>
        <strain evidence="2 3">UCD-MCMsp1aY</strain>
    </source>
</reference>
<proteinExistence type="predicted"/>
<protein>
    <submittedName>
        <fullName evidence="2">Uncharacterized protein</fullName>
    </submittedName>
</protein>
<dbReference type="AlphaFoldDB" id="A0A6N8FCD1"/>
<accession>A0A6N8FCD1</accession>
<organism evidence="2 3">
    <name type="scientific">Psychrosphaera haliotis</name>
    <dbReference type="NCBI Taxonomy" id="555083"/>
    <lineage>
        <taxon>Bacteria</taxon>
        <taxon>Pseudomonadati</taxon>
        <taxon>Pseudomonadota</taxon>
        <taxon>Gammaproteobacteria</taxon>
        <taxon>Alteromonadales</taxon>
        <taxon>Pseudoalteromonadaceae</taxon>
        <taxon>Psychrosphaera</taxon>
    </lineage>
</organism>
<sequence length="45" mass="4950">MTKSQNNTPKLTGQSSTDAKNRQLPPSSTRTPMPKVKPPEQKQGK</sequence>
<evidence type="ECO:0000313" key="3">
    <source>
        <dbReference type="Proteomes" id="UP000439994"/>
    </source>
</evidence>
<feature type="region of interest" description="Disordered" evidence="1">
    <location>
        <begin position="1"/>
        <end position="45"/>
    </location>
</feature>
<evidence type="ECO:0000256" key="1">
    <source>
        <dbReference type="SAM" id="MobiDB-lite"/>
    </source>
</evidence>
<dbReference type="Proteomes" id="UP000439994">
    <property type="component" value="Unassembled WGS sequence"/>
</dbReference>
<keyword evidence="3" id="KW-1185">Reference proteome</keyword>
<dbReference type="EMBL" id="WOCD01000005">
    <property type="protein sequence ID" value="MUH73199.1"/>
    <property type="molecule type" value="Genomic_DNA"/>
</dbReference>
<comment type="caution">
    <text evidence="2">The sequence shown here is derived from an EMBL/GenBank/DDBJ whole genome shotgun (WGS) entry which is preliminary data.</text>
</comment>
<gene>
    <name evidence="2" type="ORF">GNP35_12335</name>
</gene>
<evidence type="ECO:0000313" key="2">
    <source>
        <dbReference type="EMBL" id="MUH73199.1"/>
    </source>
</evidence>
<dbReference type="RefSeq" id="WP_155696400.1">
    <property type="nucleotide sequence ID" value="NZ_WOCD01000005.1"/>
</dbReference>